<name>A0A5J9UGZ9_9POAL</name>
<reference evidence="3 4" key="1">
    <citation type="journal article" date="2019" name="Sci. Rep.">
        <title>A high-quality genome of Eragrostis curvula grass provides insights into Poaceae evolution and supports new strategies to enhance forage quality.</title>
        <authorList>
            <person name="Carballo J."/>
            <person name="Santos B.A.C.M."/>
            <person name="Zappacosta D."/>
            <person name="Garbus I."/>
            <person name="Selva J.P."/>
            <person name="Gallo C.A."/>
            <person name="Diaz A."/>
            <person name="Albertini E."/>
            <person name="Caccamo M."/>
            <person name="Echenique V."/>
        </authorList>
    </citation>
    <scope>NUCLEOTIDE SEQUENCE [LARGE SCALE GENOMIC DNA]</scope>
    <source>
        <strain evidence="4">cv. Victoria</strain>
        <tissue evidence="3">Leaf</tissue>
    </source>
</reference>
<dbReference type="PANTHER" id="PTHR47186">
    <property type="entry name" value="LEUCINE-RICH REPEAT-CONTAINING PROTEIN 57"/>
    <property type="match status" value="1"/>
</dbReference>
<dbReference type="InterPro" id="IPR055414">
    <property type="entry name" value="LRR_R13L4/SHOC2-like"/>
</dbReference>
<dbReference type="Proteomes" id="UP000324897">
    <property type="component" value="Unassembled WGS sequence"/>
</dbReference>
<dbReference type="InterPro" id="IPR032675">
    <property type="entry name" value="LRR_dom_sf"/>
</dbReference>
<accession>A0A5J9UGZ9</accession>
<feature type="domain" description="Disease resistance R13L4/SHOC-2-like LRR" evidence="2">
    <location>
        <begin position="76"/>
        <end position="444"/>
    </location>
</feature>
<proteinExistence type="predicted"/>
<evidence type="ECO:0000256" key="1">
    <source>
        <dbReference type="ARBA" id="ARBA00022737"/>
    </source>
</evidence>
<dbReference type="SUPFAM" id="SSF52047">
    <property type="entry name" value="RNI-like"/>
    <property type="match status" value="1"/>
</dbReference>
<dbReference type="Gramene" id="TVU22714">
    <property type="protein sequence ID" value="TVU22714"/>
    <property type="gene ID" value="EJB05_32431"/>
</dbReference>
<dbReference type="EMBL" id="RWGY01000026">
    <property type="protein sequence ID" value="TVU22714.1"/>
    <property type="molecule type" value="Genomic_DNA"/>
</dbReference>
<evidence type="ECO:0000313" key="3">
    <source>
        <dbReference type="EMBL" id="TVU22714.1"/>
    </source>
</evidence>
<sequence>MELAAGAMSPLLDKLGKLLVSELTLETRVRQDGKALHQVAGAVRDAKGLAKQLGELRQRLSVQNSTTRRATTSMSKVRSFTIFNPAVDSMPSLSQFQVLRVLDLEGCDLNKCGSHFKLKHVGNLSHLSNATCIRELPVEVGNLQFLQTLDLRGSSGIQQLPATITGLRNLMRLRLDWDTKLPKNGLRNLTSLEELTGLRVGHDSAAVVSELGQLTGLRLLTVRWEEAVLGEALVKSLGNLCKMQSLDVYVDGSRGELLREWAAPPPGLRRFLCRGPTSVMSTLPAWMKTSASLPCVTYLDVWVGRVMPEDLRALGTLPSLRGVRLRAAGRIDDDDEHHHPPAVVAAGAFPCARTCAFLHFATAPSMFPRGAMPRVQRLEFSFRAWDVAGGDGGGLGLEDLRMEHLPSLEEVHVELWYRKEDGAGGVAETVAAALRRASEEHPNRVGLRITKRISRRQA</sequence>
<feature type="non-terminal residue" evidence="3">
    <location>
        <position position="1"/>
    </location>
</feature>
<protein>
    <recommendedName>
        <fullName evidence="2">Disease resistance R13L4/SHOC-2-like LRR domain-containing protein</fullName>
    </recommendedName>
</protein>
<keyword evidence="1" id="KW-0677">Repeat</keyword>
<dbReference type="OrthoDB" id="693179at2759"/>
<organism evidence="3 4">
    <name type="scientific">Eragrostis curvula</name>
    <name type="common">weeping love grass</name>
    <dbReference type="NCBI Taxonomy" id="38414"/>
    <lineage>
        <taxon>Eukaryota</taxon>
        <taxon>Viridiplantae</taxon>
        <taxon>Streptophyta</taxon>
        <taxon>Embryophyta</taxon>
        <taxon>Tracheophyta</taxon>
        <taxon>Spermatophyta</taxon>
        <taxon>Magnoliopsida</taxon>
        <taxon>Liliopsida</taxon>
        <taxon>Poales</taxon>
        <taxon>Poaceae</taxon>
        <taxon>PACMAD clade</taxon>
        <taxon>Chloridoideae</taxon>
        <taxon>Eragrostideae</taxon>
        <taxon>Eragrostidinae</taxon>
        <taxon>Eragrostis</taxon>
    </lineage>
</organism>
<evidence type="ECO:0000313" key="4">
    <source>
        <dbReference type="Proteomes" id="UP000324897"/>
    </source>
</evidence>
<dbReference type="Gene3D" id="3.80.10.10">
    <property type="entry name" value="Ribonuclease Inhibitor"/>
    <property type="match status" value="1"/>
</dbReference>
<gene>
    <name evidence="3" type="ORF">EJB05_32431</name>
</gene>
<dbReference type="AlphaFoldDB" id="A0A5J9UGZ9"/>
<dbReference type="Pfam" id="PF23598">
    <property type="entry name" value="LRR_14"/>
    <property type="match status" value="1"/>
</dbReference>
<keyword evidence="4" id="KW-1185">Reference proteome</keyword>
<evidence type="ECO:0000259" key="2">
    <source>
        <dbReference type="Pfam" id="PF23598"/>
    </source>
</evidence>
<dbReference type="PANTHER" id="PTHR47186:SF22">
    <property type="entry name" value="OS11G0589401 PROTEIN"/>
    <property type="match status" value="1"/>
</dbReference>
<comment type="caution">
    <text evidence="3">The sequence shown here is derived from an EMBL/GenBank/DDBJ whole genome shotgun (WGS) entry which is preliminary data.</text>
</comment>